<keyword evidence="1 3" id="KW-0560">Oxidoreductase</keyword>
<feature type="active site" evidence="2">
    <location>
        <position position="275"/>
    </location>
</feature>
<dbReference type="InterPro" id="IPR015590">
    <property type="entry name" value="Aldehyde_DH_dom"/>
</dbReference>
<dbReference type="Gene3D" id="3.40.309.10">
    <property type="entry name" value="Aldehyde Dehydrogenase, Chain A, domain 2"/>
    <property type="match status" value="1"/>
</dbReference>
<dbReference type="InterPro" id="IPR029510">
    <property type="entry name" value="Ald_DH_CS_GLU"/>
</dbReference>
<evidence type="ECO:0000256" key="2">
    <source>
        <dbReference type="PROSITE-ProRule" id="PRU10007"/>
    </source>
</evidence>
<evidence type="ECO:0000259" key="4">
    <source>
        <dbReference type="Pfam" id="PF00171"/>
    </source>
</evidence>
<proteinExistence type="inferred from homology"/>
<dbReference type="InterPro" id="IPR016162">
    <property type="entry name" value="Ald_DH_N"/>
</dbReference>
<protein>
    <submittedName>
        <fullName evidence="5">Aldehyde dehydrogenase family protein</fullName>
    </submittedName>
</protein>
<dbReference type="EMBL" id="JBBKZT010000020">
    <property type="protein sequence ID" value="MEJ8851203.1"/>
    <property type="molecule type" value="Genomic_DNA"/>
</dbReference>
<dbReference type="PROSITE" id="PS00687">
    <property type="entry name" value="ALDEHYDE_DEHYDR_GLU"/>
    <property type="match status" value="1"/>
</dbReference>
<evidence type="ECO:0000313" key="6">
    <source>
        <dbReference type="Proteomes" id="UP001385892"/>
    </source>
</evidence>
<comment type="caution">
    <text evidence="5">The sequence shown here is derived from an EMBL/GenBank/DDBJ whole genome shotgun (WGS) entry which is preliminary data.</text>
</comment>
<evidence type="ECO:0000256" key="3">
    <source>
        <dbReference type="RuleBase" id="RU003345"/>
    </source>
</evidence>
<comment type="similarity">
    <text evidence="3">Belongs to the aldehyde dehydrogenase family.</text>
</comment>
<evidence type="ECO:0000313" key="5">
    <source>
        <dbReference type="EMBL" id="MEJ8851203.1"/>
    </source>
</evidence>
<evidence type="ECO:0000256" key="1">
    <source>
        <dbReference type="ARBA" id="ARBA00023002"/>
    </source>
</evidence>
<dbReference type="InterPro" id="IPR016163">
    <property type="entry name" value="Ald_DH_C"/>
</dbReference>
<keyword evidence="6" id="KW-1185">Reference proteome</keyword>
<dbReference type="InterPro" id="IPR016161">
    <property type="entry name" value="Ald_DH/histidinol_DH"/>
</dbReference>
<name>A0ABU8WUH1_9BURK</name>
<gene>
    <name evidence="5" type="ORF">WKW82_31515</name>
</gene>
<dbReference type="RefSeq" id="WP_340346744.1">
    <property type="nucleotide sequence ID" value="NZ_JBBKZT010000020.1"/>
</dbReference>
<dbReference type="PANTHER" id="PTHR11699">
    <property type="entry name" value="ALDEHYDE DEHYDROGENASE-RELATED"/>
    <property type="match status" value="1"/>
</dbReference>
<reference evidence="5 6" key="1">
    <citation type="submission" date="2024-03" db="EMBL/GenBank/DDBJ databases">
        <title>Novel species of the genus Variovorax.</title>
        <authorList>
            <person name="Liu Q."/>
            <person name="Xin Y.-H."/>
        </authorList>
    </citation>
    <scope>NUCLEOTIDE SEQUENCE [LARGE SCALE GENOMIC DNA]</scope>
    <source>
        <strain evidence="5 6">KACC 18900</strain>
    </source>
</reference>
<dbReference type="Proteomes" id="UP001385892">
    <property type="component" value="Unassembled WGS sequence"/>
</dbReference>
<sequence length="502" mass="53833">MTSTAIAEAPAPALTPEHRKALDWLKSGPKRLLIGGKWVDAQSGKTFATVNPSTEETLAMVAEADSADIDAAVVAARRAFESSTWSGISPHERTRLLLRIADAVERNAKELAVLETLDMGAPYATNLGRAMQVAEIFRYYAGWPTKLFGTTNPMDASRFQYMLREPMGVCALINAWNVPLVMAANKIAPALAFGNTAILKPAEQAPLTTLRLAELIEEVGIPPGVLNIVPGFGATAGAAMSAHMDIDKIAFTGSTAVGRMVLQASTGNLKKVSLELGGKSPNIIFPDADLDRALASAVDTFCKNSGQICSAGTRLFVHESLHDEATERVAQIAATYKVGSPFDADTKLGPLISQRQMERVLSYVDAGQSEGARLSLGGQRHGDVGYFVKPTVFSSVSNTMTIAREEIFGPVLSIIPFKDEDDAVFKGNDTEYGLAAAVWTRDASRAHRVARALKAGRVWINTYAEGDPVMSFGGYKQSGYGRELGAESIEAYTQTKSVLMRL</sequence>
<organism evidence="5 6">
    <name type="scientific">Variovorax rhizosphaerae</name>
    <dbReference type="NCBI Taxonomy" id="1836200"/>
    <lineage>
        <taxon>Bacteria</taxon>
        <taxon>Pseudomonadati</taxon>
        <taxon>Pseudomonadota</taxon>
        <taxon>Betaproteobacteria</taxon>
        <taxon>Burkholderiales</taxon>
        <taxon>Comamonadaceae</taxon>
        <taxon>Variovorax</taxon>
    </lineage>
</organism>
<feature type="domain" description="Aldehyde dehydrogenase" evidence="4">
    <location>
        <begin position="38"/>
        <end position="498"/>
    </location>
</feature>
<dbReference type="Gene3D" id="3.40.605.10">
    <property type="entry name" value="Aldehyde Dehydrogenase, Chain A, domain 1"/>
    <property type="match status" value="1"/>
</dbReference>
<dbReference type="SUPFAM" id="SSF53720">
    <property type="entry name" value="ALDH-like"/>
    <property type="match status" value="1"/>
</dbReference>
<accession>A0ABU8WUH1</accession>
<dbReference type="Pfam" id="PF00171">
    <property type="entry name" value="Aldedh"/>
    <property type="match status" value="1"/>
</dbReference>